<evidence type="ECO:0000256" key="4">
    <source>
        <dbReference type="SAM" id="Phobius"/>
    </source>
</evidence>
<keyword evidence="4" id="KW-1133">Transmembrane helix</keyword>
<dbReference type="PROSITE" id="PS50175">
    <property type="entry name" value="ASP_PROT_RETROV"/>
    <property type="match status" value="1"/>
</dbReference>
<feature type="compositionally biased region" description="Basic and acidic residues" evidence="3">
    <location>
        <begin position="498"/>
        <end position="508"/>
    </location>
</feature>
<dbReference type="Gene3D" id="1.10.340.70">
    <property type="match status" value="1"/>
</dbReference>
<feature type="domain" description="SSD" evidence="5">
    <location>
        <begin position="2247"/>
        <end position="2412"/>
    </location>
</feature>
<feature type="transmembrane region" description="Helical" evidence="4">
    <location>
        <begin position="2274"/>
        <end position="2297"/>
    </location>
</feature>
<keyword evidence="4" id="KW-0472">Membrane</keyword>
<dbReference type="PANTHER" id="PTHR47331:SF1">
    <property type="entry name" value="GAG-LIKE PROTEIN"/>
    <property type="match status" value="1"/>
</dbReference>
<feature type="region of interest" description="Disordered" evidence="3">
    <location>
        <begin position="465"/>
        <end position="627"/>
    </location>
</feature>
<dbReference type="CDD" id="cd01644">
    <property type="entry name" value="RT_pepA17"/>
    <property type="match status" value="1"/>
</dbReference>
<dbReference type="InterPro" id="IPR000731">
    <property type="entry name" value="SSD"/>
</dbReference>
<dbReference type="Gene3D" id="2.40.70.10">
    <property type="entry name" value="Acid Proteases"/>
    <property type="match status" value="1"/>
</dbReference>
<dbReference type="PROSITE" id="PS50156">
    <property type="entry name" value="SSD"/>
    <property type="match status" value="1"/>
</dbReference>
<evidence type="ECO:0000256" key="3">
    <source>
        <dbReference type="SAM" id="MobiDB-lite"/>
    </source>
</evidence>
<dbReference type="Pfam" id="PF02460">
    <property type="entry name" value="Patched"/>
    <property type="match status" value="1"/>
</dbReference>
<dbReference type="Pfam" id="PF17921">
    <property type="entry name" value="Integrase_H2C2"/>
    <property type="match status" value="1"/>
</dbReference>
<evidence type="ECO:0000259" key="8">
    <source>
        <dbReference type="PROSITE" id="PS50994"/>
    </source>
</evidence>
<feature type="domain" description="Integrase catalytic" evidence="8">
    <location>
        <begin position="1599"/>
        <end position="1782"/>
    </location>
</feature>
<gene>
    <name evidence="9" type="primary">Necator_chrII.g7986</name>
    <name evidence="9" type="ORF">RB195_020192</name>
</gene>
<keyword evidence="2" id="KW-0863">Zinc-finger</keyword>
<dbReference type="Gene3D" id="3.30.420.10">
    <property type="entry name" value="Ribonuclease H-like superfamily/Ribonuclease H"/>
    <property type="match status" value="1"/>
</dbReference>
<name>A0ABR1CHP2_NECAM</name>
<dbReference type="InterPro" id="IPR041588">
    <property type="entry name" value="Integrase_H2C2"/>
</dbReference>
<protein>
    <recommendedName>
        <fullName evidence="11">Integrase core domain protein</fullName>
    </recommendedName>
</protein>
<comment type="caution">
    <text evidence="9">The sequence shown here is derived from an EMBL/GenBank/DDBJ whole genome shotgun (WGS) entry which is preliminary data.</text>
</comment>
<dbReference type="PROSITE" id="PS50158">
    <property type="entry name" value="ZF_CCHC"/>
    <property type="match status" value="1"/>
</dbReference>
<dbReference type="InterPro" id="IPR040676">
    <property type="entry name" value="DUF5641"/>
</dbReference>
<evidence type="ECO:0000256" key="1">
    <source>
        <dbReference type="ARBA" id="ARBA00022801"/>
    </source>
</evidence>
<feature type="transmembrane region" description="Helical" evidence="4">
    <location>
        <begin position="2303"/>
        <end position="2328"/>
    </location>
</feature>
<organism evidence="9 10">
    <name type="scientific">Necator americanus</name>
    <name type="common">Human hookworm</name>
    <dbReference type="NCBI Taxonomy" id="51031"/>
    <lineage>
        <taxon>Eukaryota</taxon>
        <taxon>Metazoa</taxon>
        <taxon>Ecdysozoa</taxon>
        <taxon>Nematoda</taxon>
        <taxon>Chromadorea</taxon>
        <taxon>Rhabditida</taxon>
        <taxon>Rhabditina</taxon>
        <taxon>Rhabditomorpha</taxon>
        <taxon>Strongyloidea</taxon>
        <taxon>Ancylostomatidae</taxon>
        <taxon>Bunostominae</taxon>
        <taxon>Necator</taxon>
    </lineage>
</organism>
<accession>A0ABR1CHP2</accession>
<dbReference type="InterPro" id="IPR001584">
    <property type="entry name" value="Integrase_cat-core"/>
</dbReference>
<feature type="transmembrane region" description="Helical" evidence="4">
    <location>
        <begin position="2240"/>
        <end position="2262"/>
    </location>
</feature>
<evidence type="ECO:0000259" key="5">
    <source>
        <dbReference type="PROSITE" id="PS50156"/>
    </source>
</evidence>
<dbReference type="Pfam" id="PF05380">
    <property type="entry name" value="Peptidase_A17"/>
    <property type="match status" value="1"/>
</dbReference>
<dbReference type="Gene3D" id="1.20.1640.10">
    <property type="entry name" value="Multidrug efflux transporter AcrB transmembrane domain"/>
    <property type="match status" value="2"/>
</dbReference>
<feature type="transmembrane region" description="Helical" evidence="4">
    <location>
        <begin position="2728"/>
        <end position="2748"/>
    </location>
</feature>
<dbReference type="PANTHER" id="PTHR47331">
    <property type="entry name" value="PHD-TYPE DOMAIN-CONTAINING PROTEIN"/>
    <property type="match status" value="1"/>
</dbReference>
<feature type="transmembrane region" description="Helical" evidence="4">
    <location>
        <begin position="2700"/>
        <end position="2722"/>
    </location>
</feature>
<feature type="transmembrane region" description="Helical" evidence="4">
    <location>
        <begin position="2800"/>
        <end position="2821"/>
    </location>
</feature>
<dbReference type="InterPro" id="IPR043502">
    <property type="entry name" value="DNA/RNA_pol_sf"/>
</dbReference>
<evidence type="ECO:0000256" key="2">
    <source>
        <dbReference type="PROSITE-ProRule" id="PRU00047"/>
    </source>
</evidence>
<dbReference type="InterPro" id="IPR012337">
    <property type="entry name" value="RNaseH-like_sf"/>
</dbReference>
<feature type="domain" description="Peptidase A2" evidence="7">
    <location>
        <begin position="650"/>
        <end position="734"/>
    </location>
</feature>
<dbReference type="Pfam" id="PF03564">
    <property type="entry name" value="DUF1759"/>
    <property type="match status" value="1"/>
</dbReference>
<dbReference type="SUPFAM" id="SSF56672">
    <property type="entry name" value="DNA/RNA polymerases"/>
    <property type="match status" value="1"/>
</dbReference>
<reference evidence="9 10" key="1">
    <citation type="submission" date="2023-08" db="EMBL/GenBank/DDBJ databases">
        <title>A Necator americanus chromosomal reference genome.</title>
        <authorList>
            <person name="Ilik V."/>
            <person name="Petrzelkova K.J."/>
            <person name="Pardy F."/>
            <person name="Fuh T."/>
            <person name="Niatou-Singa F.S."/>
            <person name="Gouil Q."/>
            <person name="Baker L."/>
            <person name="Ritchie M.E."/>
            <person name="Jex A.R."/>
            <person name="Gazzola D."/>
            <person name="Li H."/>
            <person name="Toshio Fujiwara R."/>
            <person name="Zhan B."/>
            <person name="Aroian R.V."/>
            <person name="Pafco B."/>
            <person name="Schwarz E.M."/>
        </authorList>
    </citation>
    <scope>NUCLEOTIDE SEQUENCE [LARGE SCALE GENOMIC DNA]</scope>
    <source>
        <strain evidence="9 10">Aroian</strain>
        <tissue evidence="9">Whole animal</tissue>
    </source>
</reference>
<dbReference type="InterPro" id="IPR001878">
    <property type="entry name" value="Znf_CCHC"/>
</dbReference>
<dbReference type="CDD" id="cd00303">
    <property type="entry name" value="retropepsin_like"/>
    <property type="match status" value="1"/>
</dbReference>
<dbReference type="InterPro" id="IPR036397">
    <property type="entry name" value="RNaseH_sf"/>
</dbReference>
<dbReference type="PROSITE" id="PS50994">
    <property type="entry name" value="INTEGRASE"/>
    <property type="match status" value="1"/>
</dbReference>
<evidence type="ECO:0008006" key="11">
    <source>
        <dbReference type="Google" id="ProtNLM"/>
    </source>
</evidence>
<dbReference type="Gene3D" id="3.10.10.10">
    <property type="entry name" value="HIV Type 1 Reverse Transcriptase, subunit A, domain 1"/>
    <property type="match status" value="1"/>
</dbReference>
<evidence type="ECO:0000313" key="10">
    <source>
        <dbReference type="Proteomes" id="UP001303046"/>
    </source>
</evidence>
<dbReference type="InterPro" id="IPR008042">
    <property type="entry name" value="Retrotrans_Pao"/>
</dbReference>
<evidence type="ECO:0000259" key="6">
    <source>
        <dbReference type="PROSITE" id="PS50158"/>
    </source>
</evidence>
<feature type="compositionally biased region" description="Basic residues" evidence="3">
    <location>
        <begin position="553"/>
        <end position="562"/>
    </location>
</feature>
<dbReference type="SUPFAM" id="SSF53098">
    <property type="entry name" value="Ribonuclease H-like"/>
    <property type="match status" value="1"/>
</dbReference>
<proteinExistence type="predicted"/>
<evidence type="ECO:0000313" key="9">
    <source>
        <dbReference type="EMBL" id="KAK6737946.1"/>
    </source>
</evidence>
<keyword evidence="2" id="KW-0479">Metal-binding</keyword>
<dbReference type="Pfam" id="PF18701">
    <property type="entry name" value="DUF5641"/>
    <property type="match status" value="1"/>
</dbReference>
<feature type="transmembrane region" description="Helical" evidence="4">
    <location>
        <begin position="2463"/>
        <end position="2486"/>
    </location>
</feature>
<feature type="compositionally biased region" description="Basic and acidic residues" evidence="3">
    <location>
        <begin position="465"/>
        <end position="489"/>
    </location>
</feature>
<keyword evidence="1" id="KW-0378">Hydrolase</keyword>
<dbReference type="InterPro" id="IPR043128">
    <property type="entry name" value="Rev_trsase/Diguanyl_cyclase"/>
</dbReference>
<dbReference type="InterPro" id="IPR003392">
    <property type="entry name" value="PTHD_SSD"/>
</dbReference>
<feature type="transmembrane region" description="Helical" evidence="4">
    <location>
        <begin position="2392"/>
        <end position="2413"/>
    </location>
</feature>
<keyword evidence="10" id="KW-1185">Reference proteome</keyword>
<feature type="transmembrane region" description="Helical" evidence="4">
    <location>
        <begin position="2833"/>
        <end position="2855"/>
    </location>
</feature>
<feature type="compositionally biased region" description="Low complexity" evidence="3">
    <location>
        <begin position="509"/>
        <end position="522"/>
    </location>
</feature>
<sequence length="2870" mass="327124">MSTLRGCKARLTNAINNLTRLVNSANSNYPTVFRSDAHPAVQLRTLQRRIEDMGNAKISIEIALETFQQRHEHAISFIENQPNAIELMDAFDIYWRDHKGDEMEPTATATIFALDDLIRKETELADMLRTTISASTTPQYNPTNTTDEPMDVTSIRNPTLTPPHMSGGSSPPYPAADTMNVQLRKVELPTFDGDFSTYYDFWAKFKTAVHDNPSLSTAAKFIHLSSSLKGSAALVVQGYDITNPSNYHLAIEALRRRYDRPQFTHNFFLQKLENLPASSAAASSQRDTLCQIQACILQLNRFEDTSTSLSLKKLIRSKFPRETQLEVNRMEHRSGTIWKMHEFLAGIDVFIQELEKLDDSHCPPLSHDQPYSALSTTYRNRSPSPEPLYDPHRCCFCGSRSHRSTRCTTSMQTYVRRMIVRNLNLCWKCVQPGHMANSCRAPNCRYCQRNHHTILCSYSSVSRFSRDRSRRSNDNRRNSRNSVRYDRYTYRSPRGRYPSRESSRERSSSRYSSSSYDYPYSPSRRHPRDRDYHHQSHRNHSPYRRSERDSERMRHRNQRRHSPSPSSAPYGVRFRANPRDSLSPVRRRNHSSPESSSHVADTDDEMRNALDCRPVDDPTTLTTSSNHQRPLLMTVKAHIRNPKTKTLETVNVMLDSGAQNSFISNAATKRLSLKPYDHKPLTVIGFGGHRSTQESGTVDATLLDAANKPFPVTLRTQEVLTSQFKPYRLSKEDKHALRTFRINPDSLTISRHVTPDILLGIDYFWEVLKKDSPKQLPSGLMLNHLTTSPSTPHRSEDDITRLWDLDRLGITEDPDPSVDKEEDARILKRFQDTAQVIDGYLHVQFPWKSSHPRLADNKMLALKRLQSQYRSFQTKPTLWKTYTATFTDYLEQGIIEEVDEHQFDDHRVYYIPHQAVIKETSATTKLRVVFDASSHYRGAPSLNDCLHSGPAILPDMVGILLRSRLTPYLLIADVEKAFLQIRLQRNQRDATRFLWLRNPNLPPTADNLRIFRFTRVPFGITASPFLLAASILYYLHLEPSKPLHKEIEDNIYVDNILLSASSERQAIKKYRSSKSLFNSMHMNLREFLCNSNTVNQSIEPSDRVRNPSSVKLLGIPWNSRTDTLLIPLKTASANVYSKRTALSACSSTFDPLGLLTPFLVPFKVFIQDIWKKEYQWDTPFDQEDHQRWDELVQQLKHPLPPIPRFIASANRNTTYELAVFGDASQRLFACCAYLISRSPSTTSSQLIMAKSLLATAKLQMTMPRLELLASLISVRLARFLHHQLHLKIRTIHFFSDSKIALHWIHSSRPLKRFVQNRVNEIRTILTTFHKTDVQTKFYYVQSDSNPADCATRGLSTADAVNHIWWHGPSFLCSPQSDWPKADTDFALPQDLCPEAEHEFQALSVLPTQPYESPLRFRATSSYLKLIRSTAYVLKFIKALFLRTRIRNYTLNLATVVLSKDVSASEITNAETLLIMEHYREGESTLKRLPLDKYNAHRAADGLIRCPNRLDHARTSSQSSAPILLIPEHHFVHLLVMYHHKTRFHSGVHATIAALRTSYFIPSIKTTVTRILRLCTVCRRAQGHPYRYPEMPSLPPERVNRSRPFQKVGLDYLGPLYYRDQLHSQAKIWICLFTCMATRAVHLELVHNNTAFEFLLAFRRFIARRGTPDLIISDNATTFRSANDSLQSTIYNRKAIEKISTQLANRKIEWRFITPLSPWKGGFYERLVGLFKSAFKKAIKHTLLPLSQFQTLVAEIEAVLNSRPLLSISDTSSSPHVLRPIDFVSPQVELQLPSPHHNPLYIPPNRLSEWYKETLAVLNNFWDIWYKDYLSAISARHQHRIHQGRSSPLIPSVGDVVLIADKNVPRGQWPLAIITTIHRTKSNIPRSATVRIANGHELQRSINQLHPLEISAKEDPRPKKSRQQLQPTRIQPPRAAKRVLVGSHCPPSMYSHRHVEPLLSSRCCRAAELCIAAIMSSRCCRAAAVMPHHLTHVEPLNPCQVVVVYVEPLHIAVSSYSTSSSWSTTCRANQYNTTSRLRRHQARPLPAGIHLPSCRVVLGHVAHCFFFTKIPHYNLMDATESIKKALEPLNGTPYGYKSETNYDFFFRYLWSNVVLDYLIYKSKGVLHSERESPFPTKEMRTVEEGQLLDEKSGNANDKALNRHFCVQTNTNQLPNNIREIALVVLQFRAEIGSEVNIDDMKQYERSIVDYFQKEFKSDLISVNVLTDSFITSEIVRSGLTLLPFLVIGFVIMATFSSVTFSISATALKQMDIHKITLAIMACVCPFMACGATLGGMFWAGFRFGSILCVTPFLVLAIGVDDAYLMVNAWQRITSHRRKMPIDNVNVEVRRRVTEMLVETGPSVSITTITNVLAFGIGALTPTPEIQLFSIGNALAVVVDFIFQLTIYAALMAIIGRREVEKELMNKQLALQQAKPAEKKIDIENESAKKSRVLDVYCNFISNKFVSSAVIAALAVYWYVSIVGTLNIKAELSPSKLFLEDSDLAKIFTARKKFITPYYSVCWVLVKKPGDISNRTNARRIHQLVADFENLPSSVGSYSTKFWLRDYEDFLRQAEELDVPEEFEEPDTAIEFSQNGSARVPAKTADEGGNELKQFLEWPEFSFWKGFVQLDMNGTGQNKIQERLQSDSILFTTAFHGEELVEWSNRAILLNQWRSLADKYSDLGVSIYEDDAKFLDLIETMVPVSTQSALFTFISMFAVAVLFISHPPTLFVATLSILSTSIGVFGIMSLRGAELDPIMMSATVMSIGFSVDIPSHIAYHYYQTGKESNCVRERLQKTVAAVGFPIMQASISTTLCVLSLFFVKLHMSQIFAECMLLVVLIGMIHGLLIIPVIFNLLSVFPSKNKSRVSSRT</sequence>
<dbReference type="InterPro" id="IPR001995">
    <property type="entry name" value="Peptidase_A2_cat"/>
</dbReference>
<evidence type="ECO:0000259" key="7">
    <source>
        <dbReference type="PROSITE" id="PS50175"/>
    </source>
</evidence>
<keyword evidence="2" id="KW-0862">Zinc</keyword>
<dbReference type="SMART" id="SM00343">
    <property type="entry name" value="ZnF_C2HC"/>
    <property type="match status" value="2"/>
</dbReference>
<feature type="domain" description="CCHC-type" evidence="6">
    <location>
        <begin position="426"/>
        <end position="440"/>
    </location>
</feature>
<dbReference type="Proteomes" id="UP001303046">
    <property type="component" value="Unassembled WGS sequence"/>
</dbReference>
<dbReference type="InterPro" id="IPR005312">
    <property type="entry name" value="DUF1759"/>
</dbReference>
<dbReference type="Gene3D" id="3.30.70.270">
    <property type="match status" value="1"/>
</dbReference>
<feature type="compositionally biased region" description="Basic and acidic residues" evidence="3">
    <location>
        <begin position="605"/>
        <end position="616"/>
    </location>
</feature>
<dbReference type="InterPro" id="IPR021109">
    <property type="entry name" value="Peptidase_aspartic_dom_sf"/>
</dbReference>
<feature type="transmembrane region" description="Helical" evidence="4">
    <location>
        <begin position="2760"/>
        <end position="2780"/>
    </location>
</feature>
<feature type="region of interest" description="Disordered" evidence="3">
    <location>
        <begin position="1905"/>
        <end position="1936"/>
    </location>
</feature>
<keyword evidence="4" id="KW-0812">Transmembrane</keyword>
<dbReference type="SUPFAM" id="SSF82866">
    <property type="entry name" value="Multidrug efflux transporter AcrB transmembrane domain"/>
    <property type="match status" value="2"/>
</dbReference>
<dbReference type="EMBL" id="JAVFWL010000002">
    <property type="protein sequence ID" value="KAK6737946.1"/>
    <property type="molecule type" value="Genomic_DNA"/>
</dbReference>